<evidence type="ECO:0000313" key="2">
    <source>
        <dbReference type="EMBL" id="CAI7994299.1"/>
    </source>
</evidence>
<accession>A0AA35QX01</accession>
<reference evidence="2" key="1">
    <citation type="submission" date="2023-03" db="EMBL/GenBank/DDBJ databases">
        <authorList>
            <person name="Steffen K."/>
            <person name="Cardenas P."/>
        </authorList>
    </citation>
    <scope>NUCLEOTIDE SEQUENCE</scope>
</reference>
<gene>
    <name evidence="2" type="ORF">GBAR_LOCUS1422</name>
</gene>
<protein>
    <submittedName>
        <fullName evidence="2">Uncharacterized protein</fullName>
    </submittedName>
</protein>
<feature type="compositionally biased region" description="Low complexity" evidence="1">
    <location>
        <begin position="148"/>
        <end position="160"/>
    </location>
</feature>
<keyword evidence="3" id="KW-1185">Reference proteome</keyword>
<dbReference type="EMBL" id="CASHTH010000210">
    <property type="protein sequence ID" value="CAI7994299.1"/>
    <property type="molecule type" value="Genomic_DNA"/>
</dbReference>
<dbReference type="AlphaFoldDB" id="A0AA35QX01"/>
<proteinExistence type="predicted"/>
<evidence type="ECO:0000313" key="3">
    <source>
        <dbReference type="Proteomes" id="UP001174909"/>
    </source>
</evidence>
<name>A0AA35QX01_GEOBA</name>
<sequence length="390" mass="41928">MRTMMVVQTAENEKGEPLQSAERMDDDSVFVEESQSVTSQHVTDISTVEYRNENDTEGDEEDDTIETGSALEKSCPSPPLGGVGSPEIPLQSSPSESPIGGTFDMVADERNGSSVQDSVSSDSESEGEKEVEMELGETVTDASAGSMTLSSEESQQSTSLQHDHSYFSSATEEGEGACGALGALPAAEQRERVEVVPAAQLADHDYCSVLEPASSLEGDQLHDLPPPPTSDTEFRSKLSSDIQDHNYCRQLAPNPPGVTQDLTSEPVRDITQNAVSDETCNLASQELFSQSDDDRVANELLADDPPVSLPVLSDIGCQTVFPDTREQSTSTLALANSSIPSDSDVESSLRSYVDGILGRDDLPVATLWKLHQQLMCSLFKVSEKLRAENS</sequence>
<feature type="compositionally biased region" description="Acidic residues" evidence="1">
    <location>
        <begin position="55"/>
        <end position="65"/>
    </location>
</feature>
<dbReference type="Proteomes" id="UP001174909">
    <property type="component" value="Unassembled WGS sequence"/>
</dbReference>
<feature type="compositionally biased region" description="Polar residues" evidence="1">
    <location>
        <begin position="33"/>
        <end position="46"/>
    </location>
</feature>
<evidence type="ECO:0000256" key="1">
    <source>
        <dbReference type="SAM" id="MobiDB-lite"/>
    </source>
</evidence>
<feature type="compositionally biased region" description="Low complexity" evidence="1">
    <location>
        <begin position="112"/>
        <end position="122"/>
    </location>
</feature>
<comment type="caution">
    <text evidence="2">The sequence shown here is derived from an EMBL/GenBank/DDBJ whole genome shotgun (WGS) entry which is preliminary data.</text>
</comment>
<feature type="region of interest" description="Disordered" evidence="1">
    <location>
        <begin position="1"/>
        <end position="175"/>
    </location>
</feature>
<organism evidence="2 3">
    <name type="scientific">Geodia barretti</name>
    <name type="common">Barrett's horny sponge</name>
    <dbReference type="NCBI Taxonomy" id="519541"/>
    <lineage>
        <taxon>Eukaryota</taxon>
        <taxon>Metazoa</taxon>
        <taxon>Porifera</taxon>
        <taxon>Demospongiae</taxon>
        <taxon>Heteroscleromorpha</taxon>
        <taxon>Tetractinellida</taxon>
        <taxon>Astrophorina</taxon>
        <taxon>Geodiidae</taxon>
        <taxon>Geodia</taxon>
    </lineage>
</organism>